<keyword evidence="6" id="KW-1185">Reference proteome</keyword>
<dbReference type="Pfam" id="PF12833">
    <property type="entry name" value="HTH_18"/>
    <property type="match status" value="1"/>
</dbReference>
<accession>A0A502ECV1</accession>
<dbReference type="RefSeq" id="WP_140690803.1">
    <property type="nucleotide sequence ID" value="NZ_RCZG01000004.1"/>
</dbReference>
<evidence type="ECO:0000256" key="1">
    <source>
        <dbReference type="ARBA" id="ARBA00023015"/>
    </source>
</evidence>
<proteinExistence type="predicted"/>
<evidence type="ECO:0000313" key="5">
    <source>
        <dbReference type="EMBL" id="TPG34316.1"/>
    </source>
</evidence>
<dbReference type="EMBL" id="RCZG01000004">
    <property type="protein sequence ID" value="TPG34316.1"/>
    <property type="molecule type" value="Genomic_DNA"/>
</dbReference>
<dbReference type="AlphaFoldDB" id="A0A502ECV1"/>
<dbReference type="InterPro" id="IPR018060">
    <property type="entry name" value="HTH_AraC"/>
</dbReference>
<dbReference type="OrthoDB" id="110167at2"/>
<evidence type="ECO:0000313" key="6">
    <source>
        <dbReference type="Proteomes" id="UP000320095"/>
    </source>
</evidence>
<keyword evidence="2" id="KW-0238">DNA-binding</keyword>
<evidence type="ECO:0000256" key="3">
    <source>
        <dbReference type="ARBA" id="ARBA00023163"/>
    </source>
</evidence>
<dbReference type="PROSITE" id="PS00041">
    <property type="entry name" value="HTH_ARAC_FAMILY_1"/>
    <property type="match status" value="1"/>
</dbReference>
<dbReference type="Gene3D" id="1.10.10.60">
    <property type="entry name" value="Homeodomain-like"/>
    <property type="match status" value="2"/>
</dbReference>
<evidence type="ECO:0000256" key="2">
    <source>
        <dbReference type="ARBA" id="ARBA00023125"/>
    </source>
</evidence>
<dbReference type="PROSITE" id="PS01124">
    <property type="entry name" value="HTH_ARAC_FAMILY_2"/>
    <property type="match status" value="1"/>
</dbReference>
<dbReference type="InterPro" id="IPR018062">
    <property type="entry name" value="HTH_AraC-typ_CS"/>
</dbReference>
<dbReference type="GO" id="GO:0043565">
    <property type="term" value="F:sequence-specific DNA binding"/>
    <property type="evidence" value="ECO:0007669"/>
    <property type="project" value="InterPro"/>
</dbReference>
<protein>
    <submittedName>
        <fullName evidence="5">AraC family transcriptional regulator</fullName>
    </submittedName>
</protein>
<feature type="domain" description="HTH araC/xylS-type" evidence="4">
    <location>
        <begin position="203"/>
        <end position="301"/>
    </location>
</feature>
<reference evidence="5 6" key="1">
    <citation type="journal article" date="2019" name="Environ. Microbiol.">
        <title>Species interactions and distinct microbial communities in high Arctic permafrost affected cryosols are associated with the CH4 and CO2 gas fluxes.</title>
        <authorList>
            <person name="Altshuler I."/>
            <person name="Hamel J."/>
            <person name="Turney S."/>
            <person name="Magnuson E."/>
            <person name="Levesque R."/>
            <person name="Greer C."/>
            <person name="Whyte L.G."/>
        </authorList>
    </citation>
    <scope>NUCLEOTIDE SEQUENCE [LARGE SCALE GENOMIC DNA]</scope>
    <source>
        <strain evidence="5 6">S5.20</strain>
    </source>
</reference>
<name>A0A502ECV1_9MYCO</name>
<dbReference type="SUPFAM" id="SSF46689">
    <property type="entry name" value="Homeodomain-like"/>
    <property type="match status" value="2"/>
</dbReference>
<evidence type="ECO:0000259" key="4">
    <source>
        <dbReference type="PROSITE" id="PS01124"/>
    </source>
</evidence>
<dbReference type="SMART" id="SM00342">
    <property type="entry name" value="HTH_ARAC"/>
    <property type="match status" value="1"/>
</dbReference>
<keyword evidence="1" id="KW-0805">Transcription regulation</keyword>
<dbReference type="InterPro" id="IPR009057">
    <property type="entry name" value="Homeodomain-like_sf"/>
</dbReference>
<dbReference type="PANTHER" id="PTHR46796">
    <property type="entry name" value="HTH-TYPE TRANSCRIPTIONAL ACTIVATOR RHAS-RELATED"/>
    <property type="match status" value="1"/>
</dbReference>
<dbReference type="GO" id="GO:0003700">
    <property type="term" value="F:DNA-binding transcription factor activity"/>
    <property type="evidence" value="ECO:0007669"/>
    <property type="project" value="InterPro"/>
</dbReference>
<sequence length="304" mass="33158">MTPHDPVGEMPSYAGHAAFYRDRFPEAVLQTRAVGSVGAVLMWTSQGSGDWSDAATRDLKVTVARRSERGPSVFDLGAGEFRGAVRPGDWVLKAPWSATRIACEGNHTLVTLSVPYPSLLALDGQRLPDDGDFGALHTRLNNSRTVTRMISALESETNVGDTASTLYADGLILQIAALLLRESGRNGSPRKRGHLVGDGRAVREAAARLEDEITINVELAELAERAGMSAGHFAREFKRVHGAPVHQWLTLRRVQRARTLLGDLRYSVTEVAYACGFASPQHLATVFKQHTSMTPSQYRNLVSQ</sequence>
<gene>
    <name evidence="5" type="ORF">EAH80_12105</name>
</gene>
<dbReference type="Proteomes" id="UP000320095">
    <property type="component" value="Unassembled WGS sequence"/>
</dbReference>
<organism evidence="5 6">
    <name type="scientific">Mycolicibacterium hodleri</name>
    <dbReference type="NCBI Taxonomy" id="49897"/>
    <lineage>
        <taxon>Bacteria</taxon>
        <taxon>Bacillati</taxon>
        <taxon>Actinomycetota</taxon>
        <taxon>Actinomycetes</taxon>
        <taxon>Mycobacteriales</taxon>
        <taxon>Mycobacteriaceae</taxon>
        <taxon>Mycolicibacterium</taxon>
    </lineage>
</organism>
<keyword evidence="3" id="KW-0804">Transcription</keyword>
<dbReference type="InterPro" id="IPR050204">
    <property type="entry name" value="AraC_XylS_family_regulators"/>
</dbReference>
<comment type="caution">
    <text evidence="5">The sequence shown here is derived from an EMBL/GenBank/DDBJ whole genome shotgun (WGS) entry which is preliminary data.</text>
</comment>